<evidence type="ECO:0000313" key="4">
    <source>
        <dbReference type="Proteomes" id="UP000038009"/>
    </source>
</evidence>
<dbReference type="PROSITE" id="PS50076">
    <property type="entry name" value="DNAJ_2"/>
    <property type="match status" value="1"/>
</dbReference>
<keyword evidence="4" id="KW-1185">Reference proteome</keyword>
<gene>
    <name evidence="3" type="ORF">ABL78_4677</name>
</gene>
<evidence type="ECO:0000256" key="1">
    <source>
        <dbReference type="SAM" id="MobiDB-lite"/>
    </source>
</evidence>
<dbReference type="AlphaFoldDB" id="A0A0N1PB18"/>
<dbReference type="SUPFAM" id="SSF46565">
    <property type="entry name" value="Chaperone J-domain"/>
    <property type="match status" value="1"/>
</dbReference>
<feature type="domain" description="J" evidence="2">
    <location>
        <begin position="56"/>
        <end position="123"/>
    </location>
</feature>
<organism evidence="3 4">
    <name type="scientific">Leptomonas seymouri</name>
    <dbReference type="NCBI Taxonomy" id="5684"/>
    <lineage>
        <taxon>Eukaryota</taxon>
        <taxon>Discoba</taxon>
        <taxon>Euglenozoa</taxon>
        <taxon>Kinetoplastea</taxon>
        <taxon>Metakinetoplastina</taxon>
        <taxon>Trypanosomatida</taxon>
        <taxon>Trypanosomatidae</taxon>
        <taxon>Leishmaniinae</taxon>
        <taxon>Leptomonas</taxon>
    </lineage>
</organism>
<proteinExistence type="predicted"/>
<dbReference type="InterPro" id="IPR036869">
    <property type="entry name" value="J_dom_sf"/>
</dbReference>
<dbReference type="OMA" id="HRDICEA"/>
<protein>
    <recommendedName>
        <fullName evidence="2">J domain-containing protein</fullName>
    </recommendedName>
</protein>
<comment type="caution">
    <text evidence="3">The sequence shown here is derived from an EMBL/GenBank/DDBJ whole genome shotgun (WGS) entry which is preliminary data.</text>
</comment>
<reference evidence="3 4" key="1">
    <citation type="journal article" date="2015" name="PLoS Pathog.">
        <title>Leptomonas seymouri: Adaptations to the Dixenous Life Cycle Analyzed by Genome Sequencing, Transcriptome Profiling and Co-infection with Leishmania donovani.</title>
        <authorList>
            <person name="Kraeva N."/>
            <person name="Butenko A."/>
            <person name="Hlavacova J."/>
            <person name="Kostygov A."/>
            <person name="Myskova J."/>
            <person name="Grybchuk D."/>
            <person name="Lestinova T."/>
            <person name="Votypka J."/>
            <person name="Volf P."/>
            <person name="Opperdoes F."/>
            <person name="Flegontov P."/>
            <person name="Lukes J."/>
            <person name="Yurchenko V."/>
        </authorList>
    </citation>
    <scope>NUCLEOTIDE SEQUENCE [LARGE SCALE GENOMIC DNA]</scope>
    <source>
        <strain evidence="3 4">ATCC 30220</strain>
    </source>
</reference>
<dbReference type="OrthoDB" id="342454at2759"/>
<dbReference type="Proteomes" id="UP000038009">
    <property type="component" value="Unassembled WGS sequence"/>
</dbReference>
<evidence type="ECO:0000313" key="3">
    <source>
        <dbReference type="EMBL" id="KPI86251.1"/>
    </source>
</evidence>
<sequence length="397" mass="43165">MDRLAGNYLSNGDVQNASSLYNSLEKLNPAKYNRMARICRVLSNPQGVPLALRYDDICEALLDPTVPPEVLLRSCAEDVQKAFQRLAVYVHPDKNPNVQAKEAFNRLMLMKDKALQLLRDKADARDDGAASMALPRTTKAAPGRAKRPHRPHLVASNGSSTAAKQKRSGKHATPPLTPVTELQTAASVSSGLDELRHTTIKLNCIKRKDIADDFEIFSATQRAAPGSALDSSETSLAELGEERLAATVPVMPWGKKERSGHRRRPPSKGSEKQQPAASQGLASSPSRPPSSSVSLTSITPLSGCSPLVSIKPSLPPPSALPRIGETLKQRDAEADPQGKALVTGSRPMSAAYTNNDAIRHEIDQACLRLQEMREHNTHIKLKLDLSFEAYQRSKDGQ</sequence>
<dbReference type="VEuPathDB" id="TriTrypDB:Lsey_0140_0090"/>
<feature type="compositionally biased region" description="Polar residues" evidence="1">
    <location>
        <begin position="272"/>
        <end position="282"/>
    </location>
</feature>
<dbReference type="EMBL" id="LJSK01000140">
    <property type="protein sequence ID" value="KPI86251.1"/>
    <property type="molecule type" value="Genomic_DNA"/>
</dbReference>
<name>A0A0N1PB18_LEPSE</name>
<dbReference type="InterPro" id="IPR001623">
    <property type="entry name" value="DnaJ_domain"/>
</dbReference>
<feature type="region of interest" description="Disordered" evidence="1">
    <location>
        <begin position="241"/>
        <end position="298"/>
    </location>
</feature>
<feature type="region of interest" description="Disordered" evidence="1">
    <location>
        <begin position="126"/>
        <end position="181"/>
    </location>
</feature>
<dbReference type="Gene3D" id="1.10.287.110">
    <property type="entry name" value="DnaJ domain"/>
    <property type="match status" value="1"/>
</dbReference>
<feature type="compositionally biased region" description="Low complexity" evidence="1">
    <location>
        <begin position="283"/>
        <end position="298"/>
    </location>
</feature>
<accession>A0A0N1PB18</accession>
<dbReference type="CDD" id="cd06257">
    <property type="entry name" value="DnaJ"/>
    <property type="match status" value="1"/>
</dbReference>
<evidence type="ECO:0000259" key="2">
    <source>
        <dbReference type="PROSITE" id="PS50076"/>
    </source>
</evidence>